<evidence type="ECO:0000313" key="5">
    <source>
        <dbReference type="Proteomes" id="UP000324973"/>
    </source>
</evidence>
<dbReference type="AlphaFoldDB" id="A0A5D4XI49"/>
<dbReference type="InterPro" id="IPR051398">
    <property type="entry name" value="Polysacch_Deacetylase"/>
</dbReference>
<dbReference type="GO" id="GO:0005576">
    <property type="term" value="C:extracellular region"/>
    <property type="evidence" value="ECO:0007669"/>
    <property type="project" value="UniProtKB-SubCell"/>
</dbReference>
<evidence type="ECO:0000256" key="1">
    <source>
        <dbReference type="ARBA" id="ARBA00004613"/>
    </source>
</evidence>
<gene>
    <name evidence="4" type="ORF">FZO89_15285</name>
</gene>
<protein>
    <submittedName>
        <fullName evidence="4">Polysaccharide deacetylase family protein</fullName>
    </submittedName>
</protein>
<dbReference type="EMBL" id="VTFT01000002">
    <property type="protein sequence ID" value="TYT23605.1"/>
    <property type="molecule type" value="Genomic_DNA"/>
</dbReference>
<reference evidence="4 5" key="1">
    <citation type="submission" date="2019-08" db="EMBL/GenBank/DDBJ databases">
        <title>Luteimonas viscosus sp. nov., isolated from soil of a sunflower field.</title>
        <authorList>
            <person name="Jianli Z."/>
            <person name="Ying Z."/>
        </authorList>
    </citation>
    <scope>NUCLEOTIDE SEQUENCE [LARGE SCALE GENOMIC DNA]</scope>
    <source>
        <strain evidence="4 5">XBU10</strain>
    </source>
</reference>
<feature type="domain" description="NodB homology" evidence="3">
    <location>
        <begin position="245"/>
        <end position="322"/>
    </location>
</feature>
<evidence type="ECO:0000313" key="4">
    <source>
        <dbReference type="EMBL" id="TYT23605.1"/>
    </source>
</evidence>
<dbReference type="InterPro" id="IPR011330">
    <property type="entry name" value="Glyco_hydro/deAcase_b/a-brl"/>
</dbReference>
<dbReference type="OrthoDB" id="9814639at2"/>
<dbReference type="InterPro" id="IPR002509">
    <property type="entry name" value="NODB_dom"/>
</dbReference>
<dbReference type="Pfam" id="PF01522">
    <property type="entry name" value="Polysacc_deac_1"/>
    <property type="match status" value="2"/>
</dbReference>
<feature type="domain" description="NodB homology" evidence="3">
    <location>
        <begin position="125"/>
        <end position="202"/>
    </location>
</feature>
<dbReference type="SUPFAM" id="SSF88713">
    <property type="entry name" value="Glycoside hydrolase/deacetylase"/>
    <property type="match status" value="1"/>
</dbReference>
<dbReference type="PANTHER" id="PTHR34216">
    <property type="match status" value="1"/>
</dbReference>
<organism evidence="4 5">
    <name type="scientific">Luteimonas viscosa</name>
    <dbReference type="NCBI Taxonomy" id="1132694"/>
    <lineage>
        <taxon>Bacteria</taxon>
        <taxon>Pseudomonadati</taxon>
        <taxon>Pseudomonadota</taxon>
        <taxon>Gammaproteobacteria</taxon>
        <taxon>Lysobacterales</taxon>
        <taxon>Lysobacteraceae</taxon>
        <taxon>Luteimonas</taxon>
    </lineage>
</organism>
<evidence type="ECO:0000259" key="3">
    <source>
        <dbReference type="Pfam" id="PF01522"/>
    </source>
</evidence>
<sequence length="377" mass="41735">MISPTSRVCASTESIARATRSRRFHVGMMTEVSGRMSGMAGDLVKRALYRSGLLGLYHRLRNRRALTVIMFHRVLTQEDPRWASCDPDYTLEAGLFERCLDFFRRHYNVVSVDQVMAARRDGTPLPDRPLLITFDDGWADNHAHALPRLRAAGLPALLFTVADVVDRDEPFFQERLISAFRRNALRLPALAQALANAGHPVEPVPPDNIDGLRKLIAALEALDATQRNQVLAPFAAAMDDGVRQMVTRNELRELAAGGIAIGVHGKTHTPMTRAGDLDAELAAARAIVGGHLDAQPPPTMSYPHGRYDDHVLERTRAAGYEFAFTSNPVINPVDGRPGWLLGRLGFEQAGIVDPEGRFRPDWLGLYLFRAPVRRLAG</sequence>
<dbReference type="Gene3D" id="3.20.20.370">
    <property type="entry name" value="Glycoside hydrolase/deacetylase"/>
    <property type="match status" value="1"/>
</dbReference>
<comment type="subcellular location">
    <subcellularLocation>
        <location evidence="1">Secreted</location>
    </subcellularLocation>
</comment>
<name>A0A5D4XI49_9GAMM</name>
<dbReference type="Proteomes" id="UP000324973">
    <property type="component" value="Unassembled WGS sequence"/>
</dbReference>
<dbReference type="PANTHER" id="PTHR34216:SF3">
    <property type="entry name" value="POLY-BETA-1,6-N-ACETYL-D-GLUCOSAMINE N-DEACETYLASE"/>
    <property type="match status" value="1"/>
</dbReference>
<keyword evidence="5" id="KW-1185">Reference proteome</keyword>
<dbReference type="GO" id="GO:0005975">
    <property type="term" value="P:carbohydrate metabolic process"/>
    <property type="evidence" value="ECO:0007669"/>
    <property type="project" value="InterPro"/>
</dbReference>
<accession>A0A5D4XI49</accession>
<evidence type="ECO:0000256" key="2">
    <source>
        <dbReference type="ARBA" id="ARBA00022729"/>
    </source>
</evidence>
<keyword evidence="2" id="KW-0732">Signal</keyword>
<dbReference type="GO" id="GO:0016810">
    <property type="term" value="F:hydrolase activity, acting on carbon-nitrogen (but not peptide) bonds"/>
    <property type="evidence" value="ECO:0007669"/>
    <property type="project" value="InterPro"/>
</dbReference>
<comment type="caution">
    <text evidence="4">The sequence shown here is derived from an EMBL/GenBank/DDBJ whole genome shotgun (WGS) entry which is preliminary data.</text>
</comment>
<proteinExistence type="predicted"/>